<gene>
    <name evidence="5" type="ORF">TEA_004732</name>
</gene>
<evidence type="ECO:0000256" key="4">
    <source>
        <dbReference type="ARBA" id="ARBA00022946"/>
    </source>
</evidence>
<dbReference type="Proteomes" id="UP000306102">
    <property type="component" value="Unassembled WGS sequence"/>
</dbReference>
<name>A0A4S4DM87_CAMSN</name>
<dbReference type="InterPro" id="IPR007612">
    <property type="entry name" value="LOR"/>
</dbReference>
<dbReference type="Gene3D" id="1.25.70.10">
    <property type="entry name" value="Transcription termination factor 3, mitochondrial"/>
    <property type="match status" value="1"/>
</dbReference>
<keyword evidence="3" id="KW-0804">Transcription</keyword>
<evidence type="ECO:0000256" key="3">
    <source>
        <dbReference type="ARBA" id="ARBA00022472"/>
    </source>
</evidence>
<dbReference type="InterPro" id="IPR038538">
    <property type="entry name" value="MTERF_sf"/>
</dbReference>
<keyword evidence="3" id="KW-0806">Transcription termination</keyword>
<dbReference type="Pfam" id="PF04525">
    <property type="entry name" value="LOR"/>
    <property type="match status" value="1"/>
</dbReference>
<evidence type="ECO:0000256" key="2">
    <source>
        <dbReference type="ARBA" id="ARBA00007692"/>
    </source>
</evidence>
<comment type="similarity">
    <text evidence="1">Belongs to the LOR family.</text>
</comment>
<evidence type="ECO:0000313" key="5">
    <source>
        <dbReference type="EMBL" id="THG04059.1"/>
    </source>
</evidence>
<proteinExistence type="inferred from homology"/>
<dbReference type="FunFam" id="1.25.70.10:FF:000001">
    <property type="entry name" value="Mitochondrial transcription termination factor-like"/>
    <property type="match status" value="1"/>
</dbReference>
<dbReference type="Pfam" id="PF02536">
    <property type="entry name" value="mTERF"/>
    <property type="match status" value="1"/>
</dbReference>
<dbReference type="InterPro" id="IPR038595">
    <property type="entry name" value="LOR_sf"/>
</dbReference>
<reference evidence="5 6" key="1">
    <citation type="journal article" date="2018" name="Proc. Natl. Acad. Sci. U.S.A.">
        <title>Draft genome sequence of Camellia sinensis var. sinensis provides insights into the evolution of the tea genome and tea quality.</title>
        <authorList>
            <person name="Wei C."/>
            <person name="Yang H."/>
            <person name="Wang S."/>
            <person name="Zhao J."/>
            <person name="Liu C."/>
            <person name="Gao L."/>
            <person name="Xia E."/>
            <person name="Lu Y."/>
            <person name="Tai Y."/>
            <person name="She G."/>
            <person name="Sun J."/>
            <person name="Cao H."/>
            <person name="Tong W."/>
            <person name="Gao Q."/>
            <person name="Li Y."/>
            <person name="Deng W."/>
            <person name="Jiang X."/>
            <person name="Wang W."/>
            <person name="Chen Q."/>
            <person name="Zhang S."/>
            <person name="Li H."/>
            <person name="Wu J."/>
            <person name="Wang P."/>
            <person name="Li P."/>
            <person name="Shi C."/>
            <person name="Zheng F."/>
            <person name="Jian J."/>
            <person name="Huang B."/>
            <person name="Shan D."/>
            <person name="Shi M."/>
            <person name="Fang C."/>
            <person name="Yue Y."/>
            <person name="Li F."/>
            <person name="Li D."/>
            <person name="Wei S."/>
            <person name="Han B."/>
            <person name="Jiang C."/>
            <person name="Yin Y."/>
            <person name="Xia T."/>
            <person name="Zhang Z."/>
            <person name="Bennetzen J.L."/>
            <person name="Zhao S."/>
            <person name="Wan X."/>
        </authorList>
    </citation>
    <scope>NUCLEOTIDE SEQUENCE [LARGE SCALE GENOMIC DNA]</scope>
    <source>
        <strain evidence="6">cv. Shuchazao</strain>
        <tissue evidence="5">Leaf</tissue>
    </source>
</reference>
<evidence type="ECO:0000313" key="6">
    <source>
        <dbReference type="Proteomes" id="UP000306102"/>
    </source>
</evidence>
<dbReference type="SUPFAM" id="SSF54518">
    <property type="entry name" value="Tubby C-terminal domain-like"/>
    <property type="match status" value="1"/>
</dbReference>
<protein>
    <submittedName>
        <fullName evidence="5">Uncharacterized protein</fullName>
    </submittedName>
</protein>
<dbReference type="PANTHER" id="PTHR13068">
    <property type="entry name" value="CGI-12 PROTEIN-RELATED"/>
    <property type="match status" value="1"/>
</dbReference>
<dbReference type="InterPro" id="IPR025659">
    <property type="entry name" value="Tubby-like_C"/>
</dbReference>
<dbReference type="Gene3D" id="2.40.160.200">
    <property type="entry name" value="LURP1-related"/>
    <property type="match status" value="1"/>
</dbReference>
<dbReference type="AlphaFoldDB" id="A0A4S4DM87"/>
<dbReference type="SMART" id="SM00733">
    <property type="entry name" value="Mterf"/>
    <property type="match status" value="7"/>
</dbReference>
<dbReference type="EMBL" id="SDRB02010818">
    <property type="protein sequence ID" value="THG04059.1"/>
    <property type="molecule type" value="Genomic_DNA"/>
</dbReference>
<dbReference type="PANTHER" id="PTHR13068:SF166">
    <property type="entry name" value="TRANSCRIPTION TERMINATION FACTOR MTERF15, MITOCHONDRIAL-LIKE"/>
    <property type="match status" value="1"/>
</dbReference>
<keyword evidence="3" id="KW-0805">Transcription regulation</keyword>
<dbReference type="InterPro" id="IPR003690">
    <property type="entry name" value="MTERF"/>
</dbReference>
<keyword evidence="4" id="KW-0809">Transit peptide</keyword>
<dbReference type="GO" id="GO:0006353">
    <property type="term" value="P:DNA-templated transcription termination"/>
    <property type="evidence" value="ECO:0007669"/>
    <property type="project" value="UniProtKB-KW"/>
</dbReference>
<sequence>MDKNHPRHDFKCMLDKQPIKIKCMLERGQSSDPKDLLFSVKKSSLIQFKTELDAFLAANTKEEVCDFKVKGSWLERSCAIHLGNTPTIIAQVNLTLHHVRSSVRACSSTYNNLYFIQIHTFSSSSLETTPNQHSFAVNYFINSCGFPLEKALSASNYVKFETPNKPDSVLAFFENHGFTKTQISNLVRRYPPVILCDPEKTLLPKFQFFKSKGVSSTDVAKILSSAPAVLKRSMENQIIPSFNFFKSFIQSEEETISAIKRNAGLLLVDLQNCALPNVEILREANVPDAKILFMLKFMPRAFILTSDRLRKIVNEVKKMGFNPSKSNFVLAVHALKSMSKSTWGKKVEVYKKWGLSEDDILVAFGKYPWCMMASEHKIVRVMDFFVNKMGWRSFLVARRPWFISMSFEKRIVPRCAVYQVLLSKGLIQNNDITLATMLKYTEKVFLTEVVNCHQEEAPELLKLYKEKLAVTK</sequence>
<dbReference type="GO" id="GO:0003676">
    <property type="term" value="F:nucleic acid binding"/>
    <property type="evidence" value="ECO:0007669"/>
    <property type="project" value="InterPro"/>
</dbReference>
<evidence type="ECO:0000256" key="1">
    <source>
        <dbReference type="ARBA" id="ARBA00005437"/>
    </source>
</evidence>
<keyword evidence="6" id="KW-1185">Reference proteome</keyword>
<organism evidence="5 6">
    <name type="scientific">Camellia sinensis var. sinensis</name>
    <name type="common">China tea</name>
    <dbReference type="NCBI Taxonomy" id="542762"/>
    <lineage>
        <taxon>Eukaryota</taxon>
        <taxon>Viridiplantae</taxon>
        <taxon>Streptophyta</taxon>
        <taxon>Embryophyta</taxon>
        <taxon>Tracheophyta</taxon>
        <taxon>Spermatophyta</taxon>
        <taxon>Magnoliopsida</taxon>
        <taxon>eudicotyledons</taxon>
        <taxon>Gunneridae</taxon>
        <taxon>Pentapetalae</taxon>
        <taxon>asterids</taxon>
        <taxon>Ericales</taxon>
        <taxon>Theaceae</taxon>
        <taxon>Camellia</taxon>
    </lineage>
</organism>
<accession>A0A4S4DM87</accession>
<comment type="similarity">
    <text evidence="2">Belongs to the mTERF family.</text>
</comment>
<comment type="caution">
    <text evidence="5">The sequence shown here is derived from an EMBL/GenBank/DDBJ whole genome shotgun (WGS) entry which is preliminary data.</text>
</comment>